<name>A0A6C2C3P9_9LACO</name>
<dbReference type="EMBL" id="SDGZ01000022">
    <property type="protein sequence ID" value="TYC48362.1"/>
    <property type="molecule type" value="Genomic_DNA"/>
</dbReference>
<organism evidence="2 3">
    <name type="scientific">Weissella muntiaci</name>
    <dbReference type="NCBI Taxonomy" id="2508881"/>
    <lineage>
        <taxon>Bacteria</taxon>
        <taxon>Bacillati</taxon>
        <taxon>Bacillota</taxon>
        <taxon>Bacilli</taxon>
        <taxon>Lactobacillales</taxon>
        <taxon>Lactobacillaceae</taxon>
        <taxon>Weissella</taxon>
    </lineage>
</organism>
<comment type="caution">
    <text evidence="2">The sequence shown here is derived from an EMBL/GenBank/DDBJ whole genome shotgun (WGS) entry which is preliminary data.</text>
</comment>
<dbReference type="Pfam" id="PF19258">
    <property type="entry name" value="KxYKxGKxW_sig"/>
    <property type="match status" value="1"/>
</dbReference>
<reference evidence="2 3" key="1">
    <citation type="submission" date="2019-01" db="EMBL/GenBank/DDBJ databases">
        <title>Weissella sp. nov., a novel lactic acid bacterium isolated from animal feces.</title>
        <authorList>
            <person name="Wang L.-T."/>
        </authorList>
    </citation>
    <scope>NUCLEOTIDE SEQUENCE [LARGE SCALE GENOMIC DNA]</scope>
    <source>
        <strain evidence="2 3">8H-2</strain>
    </source>
</reference>
<evidence type="ECO:0000313" key="3">
    <source>
        <dbReference type="Proteomes" id="UP000371977"/>
    </source>
</evidence>
<accession>A0A6C2C3P9</accession>
<gene>
    <name evidence="2" type="ORF">ESZ50_09125</name>
</gene>
<sequence>MRRTMNLFGFKRNDNVKNTNFKMYMSGKNWVFALVFLVSIGIAKNQDISIPDQRANINSEWSVYASEA</sequence>
<keyword evidence="1" id="KW-0732">Signal</keyword>
<dbReference type="InterPro" id="IPR022263">
    <property type="entry name" value="KxYKxGKxW"/>
</dbReference>
<protein>
    <submittedName>
        <fullName evidence="2">Uncharacterized protein</fullName>
    </submittedName>
</protein>
<dbReference type="Proteomes" id="UP000371977">
    <property type="component" value="Unassembled WGS sequence"/>
</dbReference>
<dbReference type="AlphaFoldDB" id="A0A6C2C3P9"/>
<keyword evidence="3" id="KW-1185">Reference proteome</keyword>
<evidence type="ECO:0000256" key="1">
    <source>
        <dbReference type="ARBA" id="ARBA00022729"/>
    </source>
</evidence>
<dbReference type="NCBIfam" id="TIGR03715">
    <property type="entry name" value="KxYKxGKxW"/>
    <property type="match status" value="1"/>
</dbReference>
<evidence type="ECO:0000313" key="2">
    <source>
        <dbReference type="EMBL" id="TYC48362.1"/>
    </source>
</evidence>
<proteinExistence type="predicted"/>